<feature type="domain" description="AraC effector-binding" evidence="1">
    <location>
        <begin position="13"/>
        <end position="153"/>
    </location>
</feature>
<evidence type="ECO:0000313" key="3">
    <source>
        <dbReference type="Proteomes" id="UP001418444"/>
    </source>
</evidence>
<keyword evidence="3" id="KW-1185">Reference proteome</keyword>
<dbReference type="InterPro" id="IPR011256">
    <property type="entry name" value="Reg_factor_effector_dom_sf"/>
</dbReference>
<dbReference type="Gene3D" id="3.20.80.10">
    <property type="entry name" value="Regulatory factor, effector binding domain"/>
    <property type="match status" value="1"/>
</dbReference>
<dbReference type="InterPro" id="IPR010499">
    <property type="entry name" value="AraC_E-bd"/>
</dbReference>
<proteinExistence type="predicted"/>
<evidence type="ECO:0000313" key="2">
    <source>
        <dbReference type="EMBL" id="GAA3969822.1"/>
    </source>
</evidence>
<name>A0ABP7PQZ8_9ACTN</name>
<accession>A0ABP7PQZ8</accession>
<dbReference type="Pfam" id="PF06445">
    <property type="entry name" value="GyrI-like"/>
    <property type="match status" value="1"/>
</dbReference>
<organism evidence="2 3">
    <name type="scientific">Gordonia caeni</name>
    <dbReference type="NCBI Taxonomy" id="1007097"/>
    <lineage>
        <taxon>Bacteria</taxon>
        <taxon>Bacillati</taxon>
        <taxon>Actinomycetota</taxon>
        <taxon>Actinomycetes</taxon>
        <taxon>Mycobacteriales</taxon>
        <taxon>Gordoniaceae</taxon>
        <taxon>Gordonia</taxon>
    </lineage>
</organism>
<protein>
    <submittedName>
        <fullName evidence="2">Transcriptional regulator</fullName>
    </submittedName>
</protein>
<sequence>MSVPLILRDDPFTTPTPVDLPEGVTTVTEFSEAVTMADLPSIFDAGYTGLAAAGPIGPGYAVYSGIPDGWFDLEIGFPVAVVPDGFTASTFPAGKAIALSHLGGYDTLGESWQRLIDDFTARDLGEPRLIAEVYVTDPSVTPAAELRADLFVAY</sequence>
<dbReference type="RefSeq" id="WP_344785718.1">
    <property type="nucleotide sequence ID" value="NZ_BAAAZW010000013.1"/>
</dbReference>
<comment type="caution">
    <text evidence="2">The sequence shown here is derived from an EMBL/GenBank/DDBJ whole genome shotgun (WGS) entry which is preliminary data.</text>
</comment>
<gene>
    <name evidence="2" type="ORF">GCM10022231_33900</name>
</gene>
<dbReference type="Proteomes" id="UP001418444">
    <property type="component" value="Unassembled WGS sequence"/>
</dbReference>
<dbReference type="InterPro" id="IPR029442">
    <property type="entry name" value="GyrI-like"/>
</dbReference>
<dbReference type="SUPFAM" id="SSF55136">
    <property type="entry name" value="Probable bacterial effector-binding domain"/>
    <property type="match status" value="1"/>
</dbReference>
<dbReference type="SMART" id="SM00871">
    <property type="entry name" value="AraC_E_bind"/>
    <property type="match status" value="1"/>
</dbReference>
<reference evidence="3" key="1">
    <citation type="journal article" date="2019" name="Int. J. Syst. Evol. Microbiol.">
        <title>The Global Catalogue of Microorganisms (GCM) 10K type strain sequencing project: providing services to taxonomists for standard genome sequencing and annotation.</title>
        <authorList>
            <consortium name="The Broad Institute Genomics Platform"/>
            <consortium name="The Broad Institute Genome Sequencing Center for Infectious Disease"/>
            <person name="Wu L."/>
            <person name="Ma J."/>
        </authorList>
    </citation>
    <scope>NUCLEOTIDE SEQUENCE [LARGE SCALE GENOMIC DNA]</scope>
    <source>
        <strain evidence="3">JCM 16923</strain>
    </source>
</reference>
<dbReference type="EMBL" id="BAAAZW010000013">
    <property type="protein sequence ID" value="GAA3969822.1"/>
    <property type="molecule type" value="Genomic_DNA"/>
</dbReference>
<evidence type="ECO:0000259" key="1">
    <source>
        <dbReference type="SMART" id="SM00871"/>
    </source>
</evidence>